<accession>A0A146KAG7</accession>
<proteinExistence type="predicted"/>
<dbReference type="EMBL" id="GDID01002764">
    <property type="protein sequence ID" value="JAP93842.1"/>
    <property type="molecule type" value="Transcribed_RNA"/>
</dbReference>
<gene>
    <name evidence="1" type="ORF">TPC1_13710</name>
</gene>
<sequence>NIEFKIQISNMLCNFIQQRQHIEFNLNFILQDELNRISDEIFVADKMVDTNLAMPNIYLALKILNIIPSDEREMIPYLLWVLSDFSSFNETRENQTLIDLGNFHLFNEISKMAQKFISETKIQIQACELIIDSNPLVFIQQISRNTDNIQNPQQLLDILLSLLDMKEDEILQVNITNLIVSLVEKQQLSLVVDQAHHIVQHLLKQKYIVEIVPQIIKLMQFLDFEKINQTIEIMYTNYNVTAQQSKYISTEILSKFTQTDCIKTIINQLSLILNNQLPKITKANKTSYITQILSNIANCLPEIYSAFVLLVFKVQSDVDLMAVFTNCTIDEQVASISILLGYMFDINELIEILQIDSEQYTPITLLDECMSTNLIDHVIKFINYYLLQVNSDTIQNLSKNSQISSIQSDETAIGYLLKMAFQIPEQLQYITKQICRLVEFEELIVLIQRFENNESIRFCLGDIIQDLDEVDLLQFENIFSLVTYHDKSGLYLLNQMLSKFKDQNESIAEIARKLLTLELTDDQDYSELLLQNIGELPRLLKEAFLEFIPHTVKLILMDDYKRQKLQLCQSLITHCGKFLNSHFVQIIGFLVSFSDSAEVLQQFAHQIPPRLAVPKIVQFLITLEDLEQFQLIIDCYLKELFLQKIDMKLLLLFTQLFQLRQKHRLQKQILQMETSLSKRLSKQLQMHEERDFLKFLQQIYNQMFAEGEQLFIFNVKSLQKLQIHTATSAFVLFSYLTGFKPFQTFIAEKILDLLSAFMNCVVDKLNLYEFGKNPQQKLYNDGFAQLIKFLQNLLMINQVEQLQLQNLFECYIKSHVQITQTTKQAFGDLLKLVPGSVNADIFGLTPTFARELAEKKHLEELYSLVKGIGEENAQIGPVTEEIKGGLCEAIEEEAEFAKEIVQMLEKLNGKEWKELI</sequence>
<organism evidence="1">
    <name type="scientific">Trepomonas sp. PC1</name>
    <dbReference type="NCBI Taxonomy" id="1076344"/>
    <lineage>
        <taxon>Eukaryota</taxon>
        <taxon>Metamonada</taxon>
        <taxon>Diplomonadida</taxon>
        <taxon>Hexamitidae</taxon>
        <taxon>Hexamitinae</taxon>
        <taxon>Trepomonas</taxon>
    </lineage>
</organism>
<feature type="non-terminal residue" evidence="1">
    <location>
        <position position="1"/>
    </location>
</feature>
<evidence type="ECO:0000313" key="1">
    <source>
        <dbReference type="EMBL" id="JAP93842.1"/>
    </source>
</evidence>
<reference evidence="1" key="1">
    <citation type="submission" date="2015-07" db="EMBL/GenBank/DDBJ databases">
        <title>Adaptation to a free-living lifestyle via gene acquisitions in the diplomonad Trepomonas sp. PC1.</title>
        <authorList>
            <person name="Xu F."/>
            <person name="Jerlstrom-Hultqvist J."/>
            <person name="Kolisko M."/>
            <person name="Simpson A.G.B."/>
            <person name="Roger A.J."/>
            <person name="Svard S.G."/>
            <person name="Andersson J.O."/>
        </authorList>
    </citation>
    <scope>NUCLEOTIDE SEQUENCE</scope>
    <source>
        <strain evidence="1">PC1</strain>
    </source>
</reference>
<protein>
    <submittedName>
        <fullName evidence="1">Uncharacterized protein</fullName>
    </submittedName>
</protein>
<dbReference type="AlphaFoldDB" id="A0A146KAG7"/>
<name>A0A146KAG7_9EUKA</name>